<dbReference type="Gene3D" id="4.10.240.10">
    <property type="entry name" value="Zn(2)-C6 fungal-type DNA-binding domain"/>
    <property type="match status" value="1"/>
</dbReference>
<dbReference type="PROSITE" id="PS00463">
    <property type="entry name" value="ZN2_CY6_FUNGAL_1"/>
    <property type="match status" value="1"/>
</dbReference>
<feature type="domain" description="C2H2-type" evidence="9">
    <location>
        <begin position="35"/>
        <end position="62"/>
    </location>
</feature>
<evidence type="ECO:0000256" key="3">
    <source>
        <dbReference type="ARBA" id="ARBA00023015"/>
    </source>
</evidence>
<dbReference type="GO" id="GO:0003677">
    <property type="term" value="F:DNA binding"/>
    <property type="evidence" value="ECO:0007669"/>
    <property type="project" value="InterPro"/>
</dbReference>
<dbReference type="Gene3D" id="3.30.160.60">
    <property type="entry name" value="Classic Zinc Finger"/>
    <property type="match status" value="2"/>
</dbReference>
<evidence type="ECO:0000259" key="8">
    <source>
        <dbReference type="PROSITE" id="PS50048"/>
    </source>
</evidence>
<dbReference type="CDD" id="cd00067">
    <property type="entry name" value="GAL4"/>
    <property type="match status" value="1"/>
</dbReference>
<evidence type="ECO:0000256" key="7">
    <source>
        <dbReference type="SAM" id="MobiDB-lite"/>
    </source>
</evidence>
<dbReference type="CDD" id="cd12148">
    <property type="entry name" value="fungal_TF_MHR"/>
    <property type="match status" value="1"/>
</dbReference>
<keyword evidence="3" id="KW-0805">Transcription regulation</keyword>
<feature type="domain" description="C2H2-type" evidence="9">
    <location>
        <begin position="63"/>
        <end position="91"/>
    </location>
</feature>
<name>A0AAD6VDB0_9AGAR</name>
<evidence type="ECO:0000313" key="10">
    <source>
        <dbReference type="EMBL" id="KAJ7209576.1"/>
    </source>
</evidence>
<evidence type="ECO:0000256" key="4">
    <source>
        <dbReference type="ARBA" id="ARBA00023163"/>
    </source>
</evidence>
<dbReference type="SMART" id="SM00355">
    <property type="entry name" value="ZnF_C2H2"/>
    <property type="match status" value="2"/>
</dbReference>
<dbReference type="InterPro" id="IPR007219">
    <property type="entry name" value="XnlR_reg_dom"/>
</dbReference>
<dbReference type="GO" id="GO:0008270">
    <property type="term" value="F:zinc ion binding"/>
    <property type="evidence" value="ECO:0007669"/>
    <property type="project" value="UniProtKB-KW"/>
</dbReference>
<dbReference type="Pfam" id="PF00096">
    <property type="entry name" value="zf-C2H2"/>
    <property type="match status" value="2"/>
</dbReference>
<evidence type="ECO:0000256" key="5">
    <source>
        <dbReference type="ARBA" id="ARBA00023242"/>
    </source>
</evidence>
<dbReference type="InterPro" id="IPR036236">
    <property type="entry name" value="Znf_C2H2_sf"/>
</dbReference>
<dbReference type="InterPro" id="IPR036864">
    <property type="entry name" value="Zn2-C6_fun-type_DNA-bd_sf"/>
</dbReference>
<proteinExistence type="predicted"/>
<reference evidence="10" key="1">
    <citation type="submission" date="2023-03" db="EMBL/GenBank/DDBJ databases">
        <title>Massive genome expansion in bonnet fungi (Mycena s.s.) driven by repeated elements and novel gene families across ecological guilds.</title>
        <authorList>
            <consortium name="Lawrence Berkeley National Laboratory"/>
            <person name="Harder C.B."/>
            <person name="Miyauchi S."/>
            <person name="Viragh M."/>
            <person name="Kuo A."/>
            <person name="Thoen E."/>
            <person name="Andreopoulos B."/>
            <person name="Lu D."/>
            <person name="Skrede I."/>
            <person name="Drula E."/>
            <person name="Henrissat B."/>
            <person name="Morin E."/>
            <person name="Kohler A."/>
            <person name="Barry K."/>
            <person name="LaButti K."/>
            <person name="Morin E."/>
            <person name="Salamov A."/>
            <person name="Lipzen A."/>
            <person name="Mereny Z."/>
            <person name="Hegedus B."/>
            <person name="Baldrian P."/>
            <person name="Stursova M."/>
            <person name="Weitz H."/>
            <person name="Taylor A."/>
            <person name="Grigoriev I.V."/>
            <person name="Nagy L.G."/>
            <person name="Martin F."/>
            <person name="Kauserud H."/>
        </authorList>
    </citation>
    <scope>NUCLEOTIDE SEQUENCE</scope>
    <source>
        <strain evidence="10">9144</strain>
    </source>
</reference>
<evidence type="ECO:0000259" key="9">
    <source>
        <dbReference type="PROSITE" id="PS50157"/>
    </source>
</evidence>
<feature type="region of interest" description="Disordered" evidence="7">
    <location>
        <begin position="1"/>
        <end position="29"/>
    </location>
</feature>
<comment type="caution">
    <text evidence="10">The sequence shown here is derived from an EMBL/GenBank/DDBJ whole genome shotgun (WGS) entry which is preliminary data.</text>
</comment>
<evidence type="ECO:0000256" key="1">
    <source>
        <dbReference type="ARBA" id="ARBA00022723"/>
    </source>
</evidence>
<dbReference type="SUPFAM" id="SSF57667">
    <property type="entry name" value="beta-beta-alpha zinc fingers"/>
    <property type="match status" value="1"/>
</dbReference>
<sequence>MAASDTVSSTEFNKDGSVSKMRSHKGNMPTLPQTKSCPYCSARFTRSTHLTRHVKNHTNERLYRCTTCPAQFTRSDLLARHRKICEDPDRPRLRSCIPCTESKVKCDRNEPCSRCKTRRTDCQFPSSSAPRKKNLRTADVSHSGPTPMPPTAATNVDLSSSSRSGSTIATGMDSDALFPAPENLDPNSNASFLPLGSLSGELADLNALTAQYDNLLPASAPVQSHLSSTYKDDIFQPFFSDVFDPNLPAVSTGVDEFPLSLPAMQQLPLQTDLVQPWFEELLMSSEGAENPSGPSPGSLPATQNKRSSLVEDFFTRELQEGYPKHYVYLFFNAFLMQMPIIHSATFKFEGDRFLPFFHSKTIYLDKPPYLIKAMKACGALFVKTRAAANYITDCLAAAREGLAQAFAKTSMEPVEQVHLVITVVLLQTIGLFHQKTDERTISQSYHAMLVFMIRRAGLISKNSSWVPTAAPGEVMWRAWAFYEMTKRRVELIQVWALILSYLHDCCQSIFFGLPSSYMASEITLRLPCDEELWRAGSAEEWLSLLQISAARQSSQTCLTGYSVGATLSSMMDMSLQFIPVPTLSPFSHFILIHAILGNLFAAFSATINQATSSSVEDEEMPNRTIMAAQYALHNWLHSWSSSRATSQQQTMDEPTLVENVLPFYWLGQVAILAHQEGFPPFNYTENTTGEIRFKMVKRWLKRIRTFLAEGDGESTLFWDELMKIRLQTWQLEYETDGGSDDQDGLLGLFPSTS</sequence>
<dbReference type="Pfam" id="PF04082">
    <property type="entry name" value="Fungal_trans"/>
    <property type="match status" value="1"/>
</dbReference>
<keyword evidence="4" id="KW-0804">Transcription</keyword>
<feature type="domain" description="Zn(2)-C6 fungal-type" evidence="8">
    <location>
        <begin position="95"/>
        <end position="124"/>
    </location>
</feature>
<gene>
    <name evidence="10" type="ORF">GGX14DRAFT_520924</name>
</gene>
<protein>
    <submittedName>
        <fullName evidence="10">Uncharacterized protein</fullName>
    </submittedName>
</protein>
<dbReference type="Proteomes" id="UP001219525">
    <property type="component" value="Unassembled WGS sequence"/>
</dbReference>
<evidence type="ECO:0000313" key="11">
    <source>
        <dbReference type="Proteomes" id="UP001219525"/>
    </source>
</evidence>
<keyword evidence="6" id="KW-0863">Zinc-finger</keyword>
<dbReference type="PROSITE" id="PS00028">
    <property type="entry name" value="ZINC_FINGER_C2H2_1"/>
    <property type="match status" value="1"/>
</dbReference>
<dbReference type="PANTHER" id="PTHR47660:SF3">
    <property type="entry name" value="FINGER DOMAIN PROTEIN, PUTATIVE (AFU_ORTHOLOGUE AFUA_4G03310)-RELATED"/>
    <property type="match status" value="1"/>
</dbReference>
<evidence type="ECO:0000256" key="2">
    <source>
        <dbReference type="ARBA" id="ARBA00022833"/>
    </source>
</evidence>
<dbReference type="Pfam" id="PF00172">
    <property type="entry name" value="Zn_clus"/>
    <property type="match status" value="1"/>
</dbReference>
<dbReference type="InterPro" id="IPR013087">
    <property type="entry name" value="Znf_C2H2_type"/>
</dbReference>
<organism evidence="10 11">
    <name type="scientific">Mycena pura</name>
    <dbReference type="NCBI Taxonomy" id="153505"/>
    <lineage>
        <taxon>Eukaryota</taxon>
        <taxon>Fungi</taxon>
        <taxon>Dikarya</taxon>
        <taxon>Basidiomycota</taxon>
        <taxon>Agaricomycotina</taxon>
        <taxon>Agaricomycetes</taxon>
        <taxon>Agaricomycetidae</taxon>
        <taxon>Agaricales</taxon>
        <taxon>Marasmiineae</taxon>
        <taxon>Mycenaceae</taxon>
        <taxon>Mycena</taxon>
    </lineage>
</organism>
<dbReference type="AlphaFoldDB" id="A0AAD6VDB0"/>
<dbReference type="PROSITE" id="PS50157">
    <property type="entry name" value="ZINC_FINGER_C2H2_2"/>
    <property type="match status" value="2"/>
</dbReference>
<dbReference type="PROSITE" id="PS50048">
    <property type="entry name" value="ZN2_CY6_FUNGAL_2"/>
    <property type="match status" value="1"/>
</dbReference>
<dbReference type="EMBL" id="JARJCW010000030">
    <property type="protein sequence ID" value="KAJ7209576.1"/>
    <property type="molecule type" value="Genomic_DNA"/>
</dbReference>
<dbReference type="SMART" id="SM00066">
    <property type="entry name" value="GAL4"/>
    <property type="match status" value="1"/>
</dbReference>
<keyword evidence="5" id="KW-0539">Nucleus</keyword>
<accession>A0AAD6VDB0</accession>
<evidence type="ECO:0000256" key="6">
    <source>
        <dbReference type="PROSITE-ProRule" id="PRU00042"/>
    </source>
</evidence>
<dbReference type="GO" id="GO:0006351">
    <property type="term" value="P:DNA-templated transcription"/>
    <property type="evidence" value="ECO:0007669"/>
    <property type="project" value="InterPro"/>
</dbReference>
<dbReference type="InterPro" id="IPR001138">
    <property type="entry name" value="Zn2Cys6_DnaBD"/>
</dbReference>
<keyword evidence="2" id="KW-0862">Zinc</keyword>
<dbReference type="SUPFAM" id="SSF57701">
    <property type="entry name" value="Zn2/Cys6 DNA-binding domain"/>
    <property type="match status" value="1"/>
</dbReference>
<dbReference type="PANTHER" id="PTHR47660">
    <property type="entry name" value="TRANSCRIPTION FACTOR WITH C2H2 AND ZN(2)-CYS(6) DNA BINDING DOMAIN (EUROFUNG)-RELATED-RELATED"/>
    <property type="match status" value="1"/>
</dbReference>
<keyword evidence="11" id="KW-1185">Reference proteome</keyword>
<keyword evidence="1" id="KW-0479">Metal-binding</keyword>
<dbReference type="GO" id="GO:0000981">
    <property type="term" value="F:DNA-binding transcription factor activity, RNA polymerase II-specific"/>
    <property type="evidence" value="ECO:0007669"/>
    <property type="project" value="InterPro"/>
</dbReference>
<feature type="region of interest" description="Disordered" evidence="7">
    <location>
        <begin position="117"/>
        <end position="169"/>
    </location>
</feature>
<feature type="compositionally biased region" description="Polar residues" evidence="7">
    <location>
        <begin position="1"/>
        <end position="11"/>
    </location>
</feature>